<feature type="domain" description="YprB ribonuclease H-like" evidence="6">
    <location>
        <begin position="333"/>
        <end position="524"/>
    </location>
</feature>
<evidence type="ECO:0000256" key="2">
    <source>
        <dbReference type="ARBA" id="ARBA00022801"/>
    </source>
</evidence>
<evidence type="ECO:0000313" key="7">
    <source>
        <dbReference type="EMBL" id="PVZ94492.1"/>
    </source>
</evidence>
<dbReference type="NCBIfam" id="TIGR03491">
    <property type="entry name" value="TM0106 family RecB-like putative nuclease"/>
    <property type="match status" value="1"/>
</dbReference>
<proteinExistence type="predicted"/>
<dbReference type="EMBL" id="QEOP01000002">
    <property type="protein sequence ID" value="PVZ94492.1"/>
    <property type="molecule type" value="Genomic_DNA"/>
</dbReference>
<evidence type="ECO:0000313" key="8">
    <source>
        <dbReference type="Proteomes" id="UP000244893"/>
    </source>
</evidence>
<dbReference type="Pfam" id="PF13087">
    <property type="entry name" value="AAA_12"/>
    <property type="match status" value="1"/>
</dbReference>
<keyword evidence="3" id="KW-0347">Helicase</keyword>
<dbReference type="InterPro" id="IPR019993">
    <property type="entry name" value="RecB_nuclease_TM0106_put"/>
</dbReference>
<dbReference type="CDD" id="cd18808">
    <property type="entry name" value="SF1_C_Upf1"/>
    <property type="match status" value="1"/>
</dbReference>
<dbReference type="RefSeq" id="WP_116757003.1">
    <property type="nucleotide sequence ID" value="NZ_JBHUEX010000001.1"/>
</dbReference>
<dbReference type="Pfam" id="PF13604">
    <property type="entry name" value="AAA_30"/>
    <property type="match status" value="1"/>
</dbReference>
<dbReference type="InterPro" id="IPR038720">
    <property type="entry name" value="YprB_RNase_H-like_dom"/>
</dbReference>
<comment type="caution">
    <text evidence="7">The sequence shown here is derived from an EMBL/GenBank/DDBJ whole genome shotgun (WGS) entry which is preliminary data.</text>
</comment>
<name>A0A2V1HS48_9MICO</name>
<keyword evidence="2" id="KW-0378">Hydrolase</keyword>
<dbReference type="InterPro" id="IPR012337">
    <property type="entry name" value="RNaseH-like_sf"/>
</dbReference>
<dbReference type="CDD" id="cd17934">
    <property type="entry name" value="DEXXQc_Upf1-like"/>
    <property type="match status" value="1"/>
</dbReference>
<dbReference type="InterPro" id="IPR047187">
    <property type="entry name" value="SF1_C_Upf1"/>
</dbReference>
<gene>
    <name evidence="7" type="ORF">DDQ50_12370</name>
</gene>
<dbReference type="SUPFAM" id="SSF52540">
    <property type="entry name" value="P-loop containing nucleoside triphosphate hydrolases"/>
    <property type="match status" value="1"/>
</dbReference>
<evidence type="ECO:0000259" key="5">
    <source>
        <dbReference type="Pfam" id="PF13087"/>
    </source>
</evidence>
<keyword evidence="4" id="KW-0067">ATP-binding</keyword>
<accession>A0A2V1HS48</accession>
<dbReference type="OrthoDB" id="9757917at2"/>
<protein>
    <recommendedName>
        <fullName evidence="9">DNA helicase</fullName>
    </recommendedName>
</protein>
<reference evidence="7 8" key="1">
    <citation type="submission" date="2018-05" db="EMBL/GenBank/DDBJ databases">
        <title>Amnibacterium sp. M8JJ-5, whole genome shotgun sequence.</title>
        <authorList>
            <person name="Tuo L."/>
        </authorList>
    </citation>
    <scope>NUCLEOTIDE SEQUENCE [LARGE SCALE GENOMIC DNA]</scope>
    <source>
        <strain evidence="7 8">M8JJ-5</strain>
    </source>
</reference>
<dbReference type="SUPFAM" id="SSF53098">
    <property type="entry name" value="Ribonuclease H-like"/>
    <property type="match status" value="1"/>
</dbReference>
<dbReference type="PANTHER" id="PTHR43788">
    <property type="entry name" value="DNA2/NAM7 HELICASE FAMILY MEMBER"/>
    <property type="match status" value="1"/>
</dbReference>
<dbReference type="GO" id="GO:0016787">
    <property type="term" value="F:hydrolase activity"/>
    <property type="evidence" value="ECO:0007669"/>
    <property type="project" value="UniProtKB-KW"/>
</dbReference>
<dbReference type="GO" id="GO:0043139">
    <property type="term" value="F:5'-3' DNA helicase activity"/>
    <property type="evidence" value="ECO:0007669"/>
    <property type="project" value="TreeGrafter"/>
</dbReference>
<feature type="domain" description="DNA2/NAM7 helicase-like C-terminal" evidence="5">
    <location>
        <begin position="974"/>
        <end position="1148"/>
    </location>
</feature>
<dbReference type="Proteomes" id="UP000244893">
    <property type="component" value="Unassembled WGS sequence"/>
</dbReference>
<dbReference type="PANTHER" id="PTHR43788:SF8">
    <property type="entry name" value="DNA-BINDING PROTEIN SMUBP-2"/>
    <property type="match status" value="1"/>
</dbReference>
<evidence type="ECO:0000259" key="6">
    <source>
        <dbReference type="Pfam" id="PF13482"/>
    </source>
</evidence>
<sequence>MFVRDGVVFSSASDLTAAVTCEWALMRRLDAKLGRVEAVPDLDDPMLERASVLGGEHEQRELLRYRELFGVHSPGSRGGVAEIAEPSSKGDLAALAAAMTETIGALRDGADVVYQATFLDDEFVGFADFLVRTDDDSSGRPRYEVYDTKLARKAKITALLQLAAYAGQLRRLDIPIGSEVHLLLGDGSRSTHRLTDIEPVFDDRFARLRFMIDERLADPSPIAWGAVGYAACGRCAECALQVELHHDVLLVAGLRGNQRARLAAAGVRTIDELAALDHPVEGIGAATLENLRAQAAMQVAAPPYDEQGRRPVHFEVRDPTGLAALPSPDRGDVFFDFEGDPLWSDEGRDWGLDYLFGVIDLDDDSEHFVAFWAHDRASEKQALLDFLDYVQKRRARFPGMHIYHYADYERAHLQMLCARYGVGESVLDELLREHVLVDLYPIVKRSIRISERSYSLKKLEPLYMGDELRVSDVTNAAASITAYVDYTVLRDAGRADEAAALLAEIAEYNRYDCVSTRRLRDWLVARADEQGVARRDELVPDAPRNERLERAEDAARDSLLGAVEGVPAAERDADQTALALAAAAIEYHRREDKAFWWEHFNREVSPIEEWADQRDVFIPLAGGVVADWHVPEGRRQTVRRLRFSGLLAPGSRLDPGAQPYAMYEDPIPPRCDPVPAGNRGEHHATSVVAIRAVGERTEIILEEQAGVGAETWNTMPVALTPAAPIPTTTLRSAIIEWGEQVTAGLPSLPGEPSLDLLRRRPPRLIDGGPLPQPTDTDGWRPIAEAAERLDHSYLAVQGPPGSGKTYVGAKVIAELVLRRGWRIGVVAQSHEVVENLFRRILQEGVAAELVGKRAPRTGYGEPPPWTEVADVKALLQFQLDRRSSGFVIGGTAWTFSNASQVPRNSLDLLVIDEAGQFSLANTIAVGVSARNLLLLGDPQQLPQVSQGLHPEPIDSSALGWLSDGHDVLPSEFGYFLDQSWRMHPALCAAVSDLSYEGRLTSRLPETTDRLLEGAAPGLHPVPIGHESNSIESPEEARAVVDLVRAHLGREWTDPSTGRIGDPLLASDIIVVAPYNAQVSLIRRLLDEAGFTSTPVGTVDKFQGQEAAVAIVSLTASSPGDAPRGLSFLLMRNRLNVAVSRAKWAAYLVHSPGLREYLPYTAEGVAELSGFLRLTTR</sequence>
<dbReference type="InterPro" id="IPR050534">
    <property type="entry name" value="Coronavir_polyprotein_1ab"/>
</dbReference>
<dbReference type="InterPro" id="IPR041679">
    <property type="entry name" value="DNA2/NAM7-like_C"/>
</dbReference>
<dbReference type="InterPro" id="IPR027417">
    <property type="entry name" value="P-loop_NTPase"/>
</dbReference>
<dbReference type="AlphaFoldDB" id="A0A2V1HS48"/>
<keyword evidence="1" id="KW-0547">Nucleotide-binding</keyword>
<organism evidence="7 8">
    <name type="scientific">Amnibacterium flavum</name>
    <dbReference type="NCBI Taxonomy" id="2173173"/>
    <lineage>
        <taxon>Bacteria</taxon>
        <taxon>Bacillati</taxon>
        <taxon>Actinomycetota</taxon>
        <taxon>Actinomycetes</taxon>
        <taxon>Micrococcales</taxon>
        <taxon>Microbacteriaceae</taxon>
        <taxon>Amnibacterium</taxon>
    </lineage>
</organism>
<evidence type="ECO:0000256" key="1">
    <source>
        <dbReference type="ARBA" id="ARBA00022741"/>
    </source>
</evidence>
<dbReference type="Pfam" id="PF13482">
    <property type="entry name" value="RNase_H_2"/>
    <property type="match status" value="1"/>
</dbReference>
<dbReference type="Gene3D" id="3.40.50.300">
    <property type="entry name" value="P-loop containing nucleotide triphosphate hydrolases"/>
    <property type="match status" value="2"/>
</dbReference>
<keyword evidence="8" id="KW-1185">Reference proteome</keyword>
<dbReference type="GO" id="GO:0005524">
    <property type="term" value="F:ATP binding"/>
    <property type="evidence" value="ECO:0007669"/>
    <property type="project" value="UniProtKB-KW"/>
</dbReference>
<evidence type="ECO:0008006" key="9">
    <source>
        <dbReference type="Google" id="ProtNLM"/>
    </source>
</evidence>
<evidence type="ECO:0000256" key="4">
    <source>
        <dbReference type="ARBA" id="ARBA00022840"/>
    </source>
</evidence>
<evidence type="ECO:0000256" key="3">
    <source>
        <dbReference type="ARBA" id="ARBA00022806"/>
    </source>
</evidence>